<dbReference type="AlphaFoldDB" id="A0A1I4Z4T0"/>
<dbReference type="Gene3D" id="1.10.287.110">
    <property type="entry name" value="DnaJ domain"/>
    <property type="match status" value="1"/>
</dbReference>
<feature type="transmembrane region" description="Helical" evidence="2">
    <location>
        <begin position="146"/>
        <end position="174"/>
    </location>
</feature>
<feature type="compositionally biased region" description="Basic and acidic residues" evidence="1">
    <location>
        <begin position="76"/>
        <end position="90"/>
    </location>
</feature>
<organism evidence="4 5">
    <name type="scientific">Mycetocola miduiensis</name>
    <dbReference type="NCBI Taxonomy" id="995034"/>
    <lineage>
        <taxon>Bacteria</taxon>
        <taxon>Bacillati</taxon>
        <taxon>Actinomycetota</taxon>
        <taxon>Actinomycetes</taxon>
        <taxon>Micrococcales</taxon>
        <taxon>Microbacteriaceae</taxon>
        <taxon>Mycetocola</taxon>
    </lineage>
</organism>
<keyword evidence="2" id="KW-0472">Membrane</keyword>
<dbReference type="Proteomes" id="UP000198867">
    <property type="component" value="Unassembled WGS sequence"/>
</dbReference>
<dbReference type="SUPFAM" id="SSF46565">
    <property type="entry name" value="Chaperone J-domain"/>
    <property type="match status" value="1"/>
</dbReference>
<sequence length="422" mass="45915">MSRETYYDVLGAPPASNLDDLKRAYRRALRASHPDVGGSAESFRRVQEAWAVLGDAARRSEYDRLNLPRASAPPKGETRRERASSRRTADEPTATATPTFATAHGHPGGYSRSRYLDIAREWMLSPQPPTPPAKPPRIPHERDRFLHMWGVVCLQLFVTFVLIVAGLAAIAAAAGNLPTIPTDALFPVLRHVTIALFGVAFLCGGAVATLRLGTSPARAEVRRVRARNRDIYAGLWAAHAADLRAFHEDLGRLPESPDSFLRSPYSPESVMVAPAAAQVELARALAQEQIAGALKSLSDEFTIWDDVRIRETDAYASHLVVGPQGLFLVEPLSERPRLDPRLTELADAVGVAALSGVLFVDLDPAAVNAPPAKLGEVPTLSWRIGITRLAPMLGGGIHGIERGESWEVRQLVERVARRVAFA</sequence>
<dbReference type="InterPro" id="IPR036869">
    <property type="entry name" value="J_dom_sf"/>
</dbReference>
<dbReference type="PROSITE" id="PS00636">
    <property type="entry name" value="DNAJ_1"/>
    <property type="match status" value="1"/>
</dbReference>
<feature type="transmembrane region" description="Helical" evidence="2">
    <location>
        <begin position="194"/>
        <end position="213"/>
    </location>
</feature>
<evidence type="ECO:0000259" key="3">
    <source>
        <dbReference type="PROSITE" id="PS50076"/>
    </source>
</evidence>
<accession>A0A1I4Z4T0</accession>
<keyword evidence="5" id="KW-1185">Reference proteome</keyword>
<feature type="domain" description="J" evidence="3">
    <location>
        <begin position="5"/>
        <end position="66"/>
    </location>
</feature>
<dbReference type="SMART" id="SM00271">
    <property type="entry name" value="DnaJ"/>
    <property type="match status" value="1"/>
</dbReference>
<keyword evidence="2" id="KW-1133">Transmembrane helix</keyword>
<dbReference type="PANTHER" id="PTHR44240:SF10">
    <property type="entry name" value="J DOMAIN-CONTAINING PROTEIN"/>
    <property type="match status" value="1"/>
</dbReference>
<dbReference type="Pfam" id="PF00226">
    <property type="entry name" value="DnaJ"/>
    <property type="match status" value="1"/>
</dbReference>
<evidence type="ECO:0000313" key="4">
    <source>
        <dbReference type="EMBL" id="SFN45281.1"/>
    </source>
</evidence>
<keyword evidence="2" id="KW-0812">Transmembrane</keyword>
<dbReference type="RefSeq" id="WP_090708840.1">
    <property type="nucleotide sequence ID" value="NZ_FOVM01000001.1"/>
</dbReference>
<feature type="compositionally biased region" description="Low complexity" evidence="1">
    <location>
        <begin position="91"/>
        <end position="103"/>
    </location>
</feature>
<dbReference type="PANTHER" id="PTHR44240">
    <property type="entry name" value="DNAJ DOMAIN (PROKARYOTIC HEAT SHOCK PROTEIN)-RELATED"/>
    <property type="match status" value="1"/>
</dbReference>
<dbReference type="PROSITE" id="PS50076">
    <property type="entry name" value="DNAJ_2"/>
    <property type="match status" value="1"/>
</dbReference>
<dbReference type="OrthoDB" id="5242140at2"/>
<feature type="region of interest" description="Disordered" evidence="1">
    <location>
        <begin position="64"/>
        <end position="109"/>
    </location>
</feature>
<dbReference type="InterPro" id="IPR052276">
    <property type="entry name" value="Diphthamide-biosynth_chaperone"/>
</dbReference>
<dbReference type="EMBL" id="FOVM01000001">
    <property type="protein sequence ID" value="SFN45281.1"/>
    <property type="molecule type" value="Genomic_DNA"/>
</dbReference>
<dbReference type="InterPro" id="IPR018253">
    <property type="entry name" value="DnaJ_domain_CS"/>
</dbReference>
<reference evidence="5" key="1">
    <citation type="submission" date="2016-10" db="EMBL/GenBank/DDBJ databases">
        <authorList>
            <person name="Varghese N."/>
            <person name="Submissions S."/>
        </authorList>
    </citation>
    <scope>NUCLEOTIDE SEQUENCE [LARGE SCALE GENOMIC DNA]</scope>
    <source>
        <strain evidence="5">CGMCC 1.11101</strain>
    </source>
</reference>
<evidence type="ECO:0000313" key="5">
    <source>
        <dbReference type="Proteomes" id="UP000198867"/>
    </source>
</evidence>
<dbReference type="STRING" id="995034.SAMN05216219_0736"/>
<name>A0A1I4Z4T0_9MICO</name>
<proteinExistence type="predicted"/>
<dbReference type="PRINTS" id="PR00625">
    <property type="entry name" value="JDOMAIN"/>
</dbReference>
<protein>
    <submittedName>
        <fullName evidence="4">DnaJ domain-containing protein</fullName>
    </submittedName>
</protein>
<dbReference type="CDD" id="cd06257">
    <property type="entry name" value="DnaJ"/>
    <property type="match status" value="1"/>
</dbReference>
<gene>
    <name evidence="4" type="ORF">SAMN05216219_0736</name>
</gene>
<evidence type="ECO:0000256" key="2">
    <source>
        <dbReference type="SAM" id="Phobius"/>
    </source>
</evidence>
<evidence type="ECO:0000256" key="1">
    <source>
        <dbReference type="SAM" id="MobiDB-lite"/>
    </source>
</evidence>
<dbReference type="InterPro" id="IPR001623">
    <property type="entry name" value="DnaJ_domain"/>
</dbReference>